<gene>
    <name evidence="2" type="ORF">AB5J51_23680</name>
</gene>
<proteinExistence type="predicted"/>
<organism evidence="2">
    <name type="scientific">Streptomyces sp. R33</name>
    <dbReference type="NCBI Taxonomy" id="3238629"/>
    <lineage>
        <taxon>Bacteria</taxon>
        <taxon>Bacillati</taxon>
        <taxon>Actinomycetota</taxon>
        <taxon>Actinomycetes</taxon>
        <taxon>Kitasatosporales</taxon>
        <taxon>Streptomycetaceae</taxon>
        <taxon>Streptomyces</taxon>
    </lineage>
</organism>
<protein>
    <recommendedName>
        <fullName evidence="3">Antitoxin</fullName>
    </recommendedName>
</protein>
<accession>A0AB39Y6H1</accession>
<dbReference type="Gene3D" id="6.10.140.1430">
    <property type="match status" value="1"/>
</dbReference>
<feature type="region of interest" description="Disordered" evidence="1">
    <location>
        <begin position="1"/>
        <end position="57"/>
    </location>
</feature>
<dbReference type="RefSeq" id="WP_166663161.1">
    <property type="nucleotide sequence ID" value="NZ_CP165727.1"/>
</dbReference>
<dbReference type="EMBL" id="CP165727">
    <property type="protein sequence ID" value="XDV65730.1"/>
    <property type="molecule type" value="Genomic_DNA"/>
</dbReference>
<name>A0AB39Y6H1_9ACTN</name>
<evidence type="ECO:0000256" key="1">
    <source>
        <dbReference type="SAM" id="MobiDB-lite"/>
    </source>
</evidence>
<evidence type="ECO:0000313" key="2">
    <source>
        <dbReference type="EMBL" id="XDV65730.1"/>
    </source>
</evidence>
<reference evidence="2" key="1">
    <citation type="submission" date="2024-08" db="EMBL/GenBank/DDBJ databases">
        <authorList>
            <person name="Yu S.T."/>
        </authorList>
    </citation>
    <scope>NUCLEOTIDE SEQUENCE</scope>
    <source>
        <strain evidence="2">R33</strain>
    </source>
</reference>
<feature type="compositionally biased region" description="Basic and acidic residues" evidence="1">
    <location>
        <begin position="1"/>
        <end position="40"/>
    </location>
</feature>
<sequence>MGIKDQFQDKAKELQDKARTAGRGAKDEASERGAHTPEPAKKKKEKVHDELDDNWDF</sequence>
<dbReference type="AlphaFoldDB" id="A0AB39Y6H1"/>
<evidence type="ECO:0008006" key="3">
    <source>
        <dbReference type="Google" id="ProtNLM"/>
    </source>
</evidence>